<evidence type="ECO:0000313" key="1">
    <source>
        <dbReference type="EMBL" id="PVD38726.1"/>
    </source>
</evidence>
<dbReference type="AlphaFoldDB" id="A0A2T7PZ70"/>
<gene>
    <name evidence="1" type="ORF">C0Q70_01348</name>
</gene>
<proteinExistence type="predicted"/>
<sequence length="114" mass="12617">MFEARGRRRGGFELRMRIVLYDYACACTNTNTCTHKGGRGLRKEALGVGETRRKERKIKGIHFAVAVSASQTGALSTDRGLPHGMREGQDSTADRALTPCWHCAPLGGDSMEYW</sequence>
<evidence type="ECO:0000313" key="2">
    <source>
        <dbReference type="Proteomes" id="UP000245119"/>
    </source>
</evidence>
<dbReference type="Proteomes" id="UP000245119">
    <property type="component" value="Linkage Group LG1"/>
</dbReference>
<organism evidence="1 2">
    <name type="scientific">Pomacea canaliculata</name>
    <name type="common">Golden apple snail</name>
    <dbReference type="NCBI Taxonomy" id="400727"/>
    <lineage>
        <taxon>Eukaryota</taxon>
        <taxon>Metazoa</taxon>
        <taxon>Spiralia</taxon>
        <taxon>Lophotrochozoa</taxon>
        <taxon>Mollusca</taxon>
        <taxon>Gastropoda</taxon>
        <taxon>Caenogastropoda</taxon>
        <taxon>Architaenioglossa</taxon>
        <taxon>Ampullarioidea</taxon>
        <taxon>Ampullariidae</taxon>
        <taxon>Pomacea</taxon>
    </lineage>
</organism>
<comment type="caution">
    <text evidence="1">The sequence shown here is derived from an EMBL/GenBank/DDBJ whole genome shotgun (WGS) entry which is preliminary data.</text>
</comment>
<reference evidence="1 2" key="1">
    <citation type="submission" date="2018-04" db="EMBL/GenBank/DDBJ databases">
        <title>The genome of golden apple snail Pomacea canaliculata provides insight into stress tolerance and invasive adaptation.</title>
        <authorList>
            <person name="Liu C."/>
            <person name="Liu B."/>
            <person name="Ren Y."/>
            <person name="Zhang Y."/>
            <person name="Wang H."/>
            <person name="Li S."/>
            <person name="Jiang F."/>
            <person name="Yin L."/>
            <person name="Zhang G."/>
            <person name="Qian W."/>
            <person name="Fan W."/>
        </authorList>
    </citation>
    <scope>NUCLEOTIDE SEQUENCE [LARGE SCALE GENOMIC DNA]</scope>
    <source>
        <strain evidence="1">SZHN2017</strain>
        <tissue evidence="1">Muscle</tissue>
    </source>
</reference>
<keyword evidence="2" id="KW-1185">Reference proteome</keyword>
<protein>
    <submittedName>
        <fullName evidence="1">Uncharacterized protein</fullName>
    </submittedName>
</protein>
<dbReference type="EMBL" id="PZQS01000001">
    <property type="protein sequence ID" value="PVD38726.1"/>
    <property type="molecule type" value="Genomic_DNA"/>
</dbReference>
<accession>A0A2T7PZ70</accession>
<name>A0A2T7PZ70_POMCA</name>